<keyword evidence="7" id="KW-1185">Reference proteome</keyword>
<dbReference type="Proteomes" id="UP000492821">
    <property type="component" value="Unassembled WGS sequence"/>
</dbReference>
<feature type="transmembrane region" description="Helical" evidence="6">
    <location>
        <begin position="247"/>
        <end position="266"/>
    </location>
</feature>
<accession>A0A7E4VSB2</accession>
<reference evidence="7" key="1">
    <citation type="journal article" date="2013" name="Genetics">
        <title>The draft genome and transcriptome of Panagrellus redivivus are shaped by the harsh demands of a free-living lifestyle.</title>
        <authorList>
            <person name="Srinivasan J."/>
            <person name="Dillman A.R."/>
            <person name="Macchietto M.G."/>
            <person name="Heikkinen L."/>
            <person name="Lakso M."/>
            <person name="Fracchia K.M."/>
            <person name="Antoshechkin I."/>
            <person name="Mortazavi A."/>
            <person name="Wong G."/>
            <person name="Sternberg P.W."/>
        </authorList>
    </citation>
    <scope>NUCLEOTIDE SEQUENCE [LARGE SCALE GENOMIC DNA]</scope>
    <source>
        <strain evidence="7">MT8872</strain>
    </source>
</reference>
<keyword evidence="3" id="KW-0863">Zinc-finger</keyword>
<reference evidence="8" key="2">
    <citation type="submission" date="2020-10" db="UniProtKB">
        <authorList>
            <consortium name="WormBaseParasite"/>
        </authorList>
    </citation>
    <scope>IDENTIFICATION</scope>
</reference>
<sequence>MCHETNTWRLYLRNCKHIVCVSCGLEYIRHWIQDRQKARIKCPKKSCKRRIYPSDIDALLNPQNPDLDHFMPLSSREWLQYHHDRDVISYGLGGDGMAQQCPLCKNMYAKMDGCNYVRCSNLRCNQWFCFICGDPVASFQHFTKNQCKVGWDDVYKLTYFLRFVLMSQTMTNCLIMPFVSLSILVGIPLGTVIAFPYFIFKSLERCAIQKGSSILRVYFIMAALTPVILPFSLILGIGSIFTVLPILFAYLVLSAVKCFPVVGQFMKILDYLSTALGVAGFGDWKTILRDAKAARLELEAEERQKILEKTEYITTADRNTQERKYYDIIAEEHEYRENRAIGAAQCEDGAVDVGRFIKKGAHNIDAIKEGNVRELQGISREDVIVNDMGEVVGNIPKGGKKAKMFQAGAGLL</sequence>
<evidence type="ECO:0000256" key="4">
    <source>
        <dbReference type="ARBA" id="ARBA00022786"/>
    </source>
</evidence>
<dbReference type="InterPro" id="IPR013083">
    <property type="entry name" value="Znf_RING/FYVE/PHD"/>
</dbReference>
<evidence type="ECO:0000256" key="3">
    <source>
        <dbReference type="ARBA" id="ARBA00022771"/>
    </source>
</evidence>
<evidence type="ECO:0000313" key="7">
    <source>
        <dbReference type="Proteomes" id="UP000492821"/>
    </source>
</evidence>
<dbReference type="GO" id="GO:0008270">
    <property type="term" value="F:zinc ion binding"/>
    <property type="evidence" value="ECO:0007669"/>
    <property type="project" value="UniProtKB-KW"/>
</dbReference>
<organism evidence="7 8">
    <name type="scientific">Panagrellus redivivus</name>
    <name type="common">Microworm</name>
    <dbReference type="NCBI Taxonomy" id="6233"/>
    <lineage>
        <taxon>Eukaryota</taxon>
        <taxon>Metazoa</taxon>
        <taxon>Ecdysozoa</taxon>
        <taxon>Nematoda</taxon>
        <taxon>Chromadorea</taxon>
        <taxon>Rhabditida</taxon>
        <taxon>Tylenchina</taxon>
        <taxon>Panagrolaimomorpha</taxon>
        <taxon>Panagrolaimoidea</taxon>
        <taxon>Panagrolaimidae</taxon>
        <taxon>Panagrellus</taxon>
    </lineage>
</organism>
<keyword evidence="5" id="KW-0862">Zinc</keyword>
<evidence type="ECO:0000256" key="1">
    <source>
        <dbReference type="ARBA" id="ARBA00004906"/>
    </source>
</evidence>
<dbReference type="SUPFAM" id="SSF57850">
    <property type="entry name" value="RING/U-box"/>
    <property type="match status" value="2"/>
</dbReference>
<keyword evidence="6" id="KW-0812">Transmembrane</keyword>
<keyword evidence="2" id="KW-0479">Metal-binding</keyword>
<proteinExistence type="predicted"/>
<evidence type="ECO:0000256" key="6">
    <source>
        <dbReference type="SAM" id="Phobius"/>
    </source>
</evidence>
<dbReference type="InterPro" id="IPR051628">
    <property type="entry name" value="LUBAC_E3_Ligases"/>
</dbReference>
<dbReference type="CDD" id="cd20336">
    <property type="entry name" value="Rcat_RBR"/>
    <property type="match status" value="1"/>
</dbReference>
<keyword evidence="6" id="KW-1133">Transmembrane helix</keyword>
<dbReference type="Gene3D" id="3.30.40.10">
    <property type="entry name" value="Zinc/RING finger domain, C3HC4 (zinc finger)"/>
    <property type="match status" value="1"/>
</dbReference>
<dbReference type="PANTHER" id="PTHR22770">
    <property type="entry name" value="UBIQUITIN CONJUGATING ENZYME 7 INTERACTING PROTEIN-RELATED"/>
    <property type="match status" value="1"/>
</dbReference>
<name>A0A7E4VSB2_PANRE</name>
<comment type="pathway">
    <text evidence="1">Protein modification; protein ubiquitination.</text>
</comment>
<feature type="transmembrane region" description="Helical" evidence="6">
    <location>
        <begin position="218"/>
        <end position="241"/>
    </location>
</feature>
<dbReference type="Gene3D" id="1.20.120.1750">
    <property type="match status" value="1"/>
</dbReference>
<keyword evidence="4" id="KW-0833">Ubl conjugation pathway</keyword>
<feature type="transmembrane region" description="Helical" evidence="6">
    <location>
        <begin position="174"/>
        <end position="198"/>
    </location>
</feature>
<evidence type="ECO:0000256" key="2">
    <source>
        <dbReference type="ARBA" id="ARBA00022723"/>
    </source>
</evidence>
<protein>
    <submittedName>
        <fullName evidence="8">RING-type domain-containing protein</fullName>
    </submittedName>
</protein>
<keyword evidence="6" id="KW-0472">Membrane</keyword>
<evidence type="ECO:0000256" key="5">
    <source>
        <dbReference type="ARBA" id="ARBA00022833"/>
    </source>
</evidence>
<evidence type="ECO:0000313" key="8">
    <source>
        <dbReference type="WBParaSite" id="Pan_g245.t1"/>
    </source>
</evidence>
<dbReference type="AlphaFoldDB" id="A0A7E4VSB2"/>
<dbReference type="WBParaSite" id="Pan_g245.t1">
    <property type="protein sequence ID" value="Pan_g245.t1"/>
    <property type="gene ID" value="Pan_g245"/>
</dbReference>